<dbReference type="GO" id="GO:0043531">
    <property type="term" value="F:ADP binding"/>
    <property type="evidence" value="ECO:0007669"/>
    <property type="project" value="InterPro"/>
</dbReference>
<dbReference type="GO" id="GO:0005524">
    <property type="term" value="F:ATP binding"/>
    <property type="evidence" value="ECO:0007669"/>
    <property type="project" value="UniProtKB-KW"/>
</dbReference>
<dbReference type="Proteomes" id="UP000289738">
    <property type="component" value="Chromosome A04"/>
</dbReference>
<feature type="domain" description="Disease resistance N-terminal" evidence="6">
    <location>
        <begin position="36"/>
        <end position="79"/>
    </location>
</feature>
<dbReference type="InterPro" id="IPR027417">
    <property type="entry name" value="P-loop_NTPase"/>
</dbReference>
<dbReference type="InterPro" id="IPR002182">
    <property type="entry name" value="NB-ARC"/>
</dbReference>
<evidence type="ECO:0000259" key="5">
    <source>
        <dbReference type="Pfam" id="PF00931"/>
    </source>
</evidence>
<dbReference type="Gene3D" id="1.20.5.4130">
    <property type="match status" value="1"/>
</dbReference>
<evidence type="ECO:0000256" key="1">
    <source>
        <dbReference type="ARBA" id="ARBA00022737"/>
    </source>
</evidence>
<keyword evidence="8" id="KW-1185">Reference proteome</keyword>
<gene>
    <name evidence="7" type="ORF">Ahy_A04g020980</name>
</gene>
<protein>
    <recommendedName>
        <fullName evidence="9">NB-ARC domain-containing protein</fullName>
    </recommendedName>
</protein>
<comment type="caution">
    <text evidence="7">The sequence shown here is derived from an EMBL/GenBank/DDBJ whole genome shotgun (WGS) entry which is preliminary data.</text>
</comment>
<evidence type="ECO:0000259" key="6">
    <source>
        <dbReference type="Pfam" id="PF18052"/>
    </source>
</evidence>
<keyword evidence="4" id="KW-0067">ATP-binding</keyword>
<evidence type="ECO:0000256" key="4">
    <source>
        <dbReference type="ARBA" id="ARBA00022840"/>
    </source>
</evidence>
<dbReference type="STRING" id="3818.A0A445DJ17"/>
<keyword evidence="1" id="KW-0677">Repeat</keyword>
<dbReference type="PRINTS" id="PR00364">
    <property type="entry name" value="DISEASERSIST"/>
</dbReference>
<dbReference type="PANTHER" id="PTHR36766:SF40">
    <property type="entry name" value="DISEASE RESISTANCE PROTEIN RGA3"/>
    <property type="match status" value="1"/>
</dbReference>
<sequence length="259" mass="29218">MAGAIVSQALVSSFIQVVFDNVVSPEFVNFHSGKEASQEANQKVGDQSWLDDLKDAVYDVDDLLDRVSTEAGTAQKESEVVTKLEDITERLEYVGKSKDIIGLKENARESLLWRTPSTSLLERSTIYGRDQDKEAIMELLFDDTTDAKISVIPIVGMGGFGKTTLAQLVYNDESLEQIFDLKLWIYVSENFDIQKITKTMIEAVTSSSCDMKDLGFLQLELKEKLIGKKYLVVLDDVWNENYGVWNDFQKPLQHRAKGK</sequence>
<proteinExistence type="predicted"/>
<name>A0A445DJ17_ARAHY</name>
<evidence type="ECO:0000256" key="3">
    <source>
        <dbReference type="ARBA" id="ARBA00022821"/>
    </source>
</evidence>
<dbReference type="AlphaFoldDB" id="A0A445DJ17"/>
<dbReference type="PANTHER" id="PTHR36766">
    <property type="entry name" value="PLANT BROAD-SPECTRUM MILDEW RESISTANCE PROTEIN RPW8"/>
    <property type="match status" value="1"/>
</dbReference>
<dbReference type="GO" id="GO:0006952">
    <property type="term" value="P:defense response"/>
    <property type="evidence" value="ECO:0007669"/>
    <property type="project" value="UniProtKB-KW"/>
</dbReference>
<feature type="domain" description="NB-ARC" evidence="5">
    <location>
        <begin position="130"/>
        <end position="256"/>
    </location>
</feature>
<evidence type="ECO:0000313" key="8">
    <source>
        <dbReference type="Proteomes" id="UP000289738"/>
    </source>
</evidence>
<dbReference type="Pfam" id="PF00931">
    <property type="entry name" value="NB-ARC"/>
    <property type="match status" value="1"/>
</dbReference>
<reference evidence="7 8" key="1">
    <citation type="submission" date="2019-01" db="EMBL/GenBank/DDBJ databases">
        <title>Sequencing of cultivated peanut Arachis hypogaea provides insights into genome evolution and oil improvement.</title>
        <authorList>
            <person name="Chen X."/>
        </authorList>
    </citation>
    <scope>NUCLEOTIDE SEQUENCE [LARGE SCALE GENOMIC DNA]</scope>
    <source>
        <strain evidence="8">cv. Fuhuasheng</strain>
        <tissue evidence="7">Leaves</tissue>
    </source>
</reference>
<dbReference type="EMBL" id="SDMP01000004">
    <property type="protein sequence ID" value="RYR63184.1"/>
    <property type="molecule type" value="Genomic_DNA"/>
</dbReference>
<dbReference type="InterPro" id="IPR041118">
    <property type="entry name" value="Rx_N"/>
</dbReference>
<keyword evidence="2" id="KW-0547">Nucleotide-binding</keyword>
<dbReference type="SUPFAM" id="SSF52540">
    <property type="entry name" value="P-loop containing nucleoside triphosphate hydrolases"/>
    <property type="match status" value="1"/>
</dbReference>
<evidence type="ECO:0000313" key="7">
    <source>
        <dbReference type="EMBL" id="RYR63184.1"/>
    </source>
</evidence>
<organism evidence="7 8">
    <name type="scientific">Arachis hypogaea</name>
    <name type="common">Peanut</name>
    <dbReference type="NCBI Taxonomy" id="3818"/>
    <lineage>
        <taxon>Eukaryota</taxon>
        <taxon>Viridiplantae</taxon>
        <taxon>Streptophyta</taxon>
        <taxon>Embryophyta</taxon>
        <taxon>Tracheophyta</taxon>
        <taxon>Spermatophyta</taxon>
        <taxon>Magnoliopsida</taxon>
        <taxon>eudicotyledons</taxon>
        <taxon>Gunneridae</taxon>
        <taxon>Pentapetalae</taxon>
        <taxon>rosids</taxon>
        <taxon>fabids</taxon>
        <taxon>Fabales</taxon>
        <taxon>Fabaceae</taxon>
        <taxon>Papilionoideae</taxon>
        <taxon>50 kb inversion clade</taxon>
        <taxon>dalbergioids sensu lato</taxon>
        <taxon>Dalbergieae</taxon>
        <taxon>Pterocarpus clade</taxon>
        <taxon>Arachis</taxon>
    </lineage>
</organism>
<dbReference type="Pfam" id="PF18052">
    <property type="entry name" value="Rx_N"/>
    <property type="match status" value="1"/>
</dbReference>
<evidence type="ECO:0000256" key="2">
    <source>
        <dbReference type="ARBA" id="ARBA00022741"/>
    </source>
</evidence>
<keyword evidence="3" id="KW-0611">Plant defense</keyword>
<dbReference type="Gene3D" id="3.40.50.300">
    <property type="entry name" value="P-loop containing nucleotide triphosphate hydrolases"/>
    <property type="match status" value="1"/>
</dbReference>
<accession>A0A445DJ17</accession>
<evidence type="ECO:0008006" key="9">
    <source>
        <dbReference type="Google" id="ProtNLM"/>
    </source>
</evidence>